<keyword evidence="1" id="KW-0472">Membrane</keyword>
<dbReference type="AlphaFoldDB" id="X1PE43"/>
<organism evidence="2">
    <name type="scientific">marine sediment metagenome</name>
    <dbReference type="NCBI Taxonomy" id="412755"/>
    <lineage>
        <taxon>unclassified sequences</taxon>
        <taxon>metagenomes</taxon>
        <taxon>ecological metagenomes</taxon>
    </lineage>
</organism>
<feature type="transmembrane region" description="Helical" evidence="1">
    <location>
        <begin position="12"/>
        <end position="32"/>
    </location>
</feature>
<protein>
    <submittedName>
        <fullName evidence="2">Uncharacterized protein</fullName>
    </submittedName>
</protein>
<feature type="non-terminal residue" evidence="2">
    <location>
        <position position="1"/>
    </location>
</feature>
<name>X1PE43_9ZZZZ</name>
<proteinExistence type="predicted"/>
<keyword evidence="1" id="KW-1133">Transmembrane helix</keyword>
<comment type="caution">
    <text evidence="2">The sequence shown here is derived from an EMBL/GenBank/DDBJ whole genome shotgun (WGS) entry which is preliminary data.</text>
</comment>
<keyword evidence="1" id="KW-0812">Transmembrane</keyword>
<accession>X1PE43</accession>
<evidence type="ECO:0000256" key="1">
    <source>
        <dbReference type="SAM" id="Phobius"/>
    </source>
</evidence>
<dbReference type="EMBL" id="BARV01032728">
    <property type="protein sequence ID" value="GAI37305.1"/>
    <property type="molecule type" value="Genomic_DNA"/>
</dbReference>
<evidence type="ECO:0000313" key="2">
    <source>
        <dbReference type="EMBL" id="GAI37305.1"/>
    </source>
</evidence>
<sequence length="33" mass="4078">KKKESMMRRVEIFFSIFPIGSIQMFLQVLKMWK</sequence>
<reference evidence="2" key="1">
    <citation type="journal article" date="2014" name="Front. Microbiol.">
        <title>High frequency of phylogenetically diverse reductive dehalogenase-homologous genes in deep subseafloor sedimentary metagenomes.</title>
        <authorList>
            <person name="Kawai M."/>
            <person name="Futagami T."/>
            <person name="Toyoda A."/>
            <person name="Takaki Y."/>
            <person name="Nishi S."/>
            <person name="Hori S."/>
            <person name="Arai W."/>
            <person name="Tsubouchi T."/>
            <person name="Morono Y."/>
            <person name="Uchiyama I."/>
            <person name="Ito T."/>
            <person name="Fujiyama A."/>
            <person name="Inagaki F."/>
            <person name="Takami H."/>
        </authorList>
    </citation>
    <scope>NUCLEOTIDE SEQUENCE</scope>
    <source>
        <strain evidence="2">Expedition CK06-06</strain>
    </source>
</reference>
<gene>
    <name evidence="2" type="ORF">S06H3_51561</name>
</gene>